<dbReference type="Proteomes" id="UP000190256">
    <property type="component" value="Unassembled WGS sequence"/>
</dbReference>
<dbReference type="Gene3D" id="2.40.10.220">
    <property type="entry name" value="predicted glycosyltransferase like domains"/>
    <property type="match status" value="1"/>
</dbReference>
<dbReference type="SUPFAM" id="SSF141371">
    <property type="entry name" value="PilZ domain-like"/>
    <property type="match status" value="1"/>
</dbReference>
<feature type="domain" description="PilZ" evidence="1">
    <location>
        <begin position="118"/>
        <end position="209"/>
    </location>
</feature>
<keyword evidence="4" id="KW-0969">Cilium</keyword>
<evidence type="ECO:0000313" key="5">
    <source>
        <dbReference type="Proteomes" id="UP000190206"/>
    </source>
</evidence>
<keyword evidence="4" id="KW-0966">Cell projection</keyword>
<proteinExistence type="predicted"/>
<comment type="caution">
    <text evidence="4">The sequence shown here is derived from an EMBL/GenBank/DDBJ whole genome shotgun (WGS) entry which is preliminary data.</text>
</comment>
<evidence type="ECO:0000259" key="2">
    <source>
        <dbReference type="Pfam" id="PF12945"/>
    </source>
</evidence>
<dbReference type="RefSeq" id="WP_078022558.1">
    <property type="nucleotide sequence ID" value="NZ_JADPGM010000003.1"/>
</dbReference>
<evidence type="ECO:0000259" key="1">
    <source>
        <dbReference type="Pfam" id="PF07238"/>
    </source>
</evidence>
<dbReference type="InterPro" id="IPR009875">
    <property type="entry name" value="PilZ_domain"/>
</dbReference>
<organism evidence="4 6">
    <name type="scientific">Clostridium tepidum</name>
    <dbReference type="NCBI Taxonomy" id="1962263"/>
    <lineage>
        <taxon>Bacteria</taxon>
        <taxon>Bacillati</taxon>
        <taxon>Bacillota</taxon>
        <taxon>Clostridia</taxon>
        <taxon>Eubacteriales</taxon>
        <taxon>Clostridiaceae</taxon>
        <taxon>Clostridium</taxon>
    </lineage>
</organism>
<evidence type="ECO:0000313" key="6">
    <source>
        <dbReference type="Proteomes" id="UP000190256"/>
    </source>
</evidence>
<evidence type="ECO:0000313" key="4">
    <source>
        <dbReference type="EMBL" id="OOO69717.1"/>
    </source>
</evidence>
<dbReference type="InterPro" id="IPR009926">
    <property type="entry name" value="T3SS_YcgR_PilZN"/>
</dbReference>
<accession>A0A1S9IHE2</accession>
<dbReference type="GO" id="GO:0035438">
    <property type="term" value="F:cyclic-di-GMP binding"/>
    <property type="evidence" value="ECO:0007669"/>
    <property type="project" value="InterPro"/>
</dbReference>
<dbReference type="EMBL" id="MRAD01000001">
    <property type="protein sequence ID" value="OOO63568.1"/>
    <property type="molecule type" value="Genomic_DNA"/>
</dbReference>
<dbReference type="OrthoDB" id="3493at2"/>
<keyword evidence="4" id="KW-0282">Flagellum</keyword>
<gene>
    <name evidence="3" type="ORF">BS637_00655</name>
    <name evidence="4" type="ORF">BS638_01205</name>
</gene>
<evidence type="ECO:0000313" key="3">
    <source>
        <dbReference type="EMBL" id="OOO63568.1"/>
    </source>
</evidence>
<dbReference type="AlphaFoldDB" id="A0A1S9IHE2"/>
<dbReference type="STRING" id="1962263.BS637_00655"/>
<keyword evidence="5" id="KW-1185">Reference proteome</keyword>
<dbReference type="Proteomes" id="UP000190206">
    <property type="component" value="Unassembled WGS sequence"/>
</dbReference>
<dbReference type="Pfam" id="PF07238">
    <property type="entry name" value="PilZ"/>
    <property type="match status" value="1"/>
</dbReference>
<sequence length="219" mass="25971">MNNKDEFKINNKVEIEWEDGYYKSVIQDINEDTIYISIPVNGSKYLPLNYNDKITVFYFNGQKIFKFKTIVTGRKIDKILLIALKKPQKMNRIQRRNFVRISLILKTYAALIDNKRNLKEICCSNRCNTEFDFFEADIIDISGGGLKLSTKKEIEFEEEIIVNIPFDDENIAVKGKIIRRQKEKEKYTYGVKFLDIDMLTREKIIKFIFSKMRKQAHRL</sequence>
<dbReference type="Pfam" id="PF12945">
    <property type="entry name" value="PilZNR"/>
    <property type="match status" value="1"/>
</dbReference>
<name>A0A1S9IHE2_9CLOT</name>
<dbReference type="EMBL" id="MRAE01000002">
    <property type="protein sequence ID" value="OOO69717.1"/>
    <property type="molecule type" value="Genomic_DNA"/>
</dbReference>
<reference evidence="3 5" key="2">
    <citation type="submission" date="2016-12" db="EMBL/GenBank/DDBJ databases">
        <title>Clostridium tepidum sp. nov., a close relative of Clostridium sporogenes and Clostridium botulinum Group I.</title>
        <authorList>
            <person name="Dobritsa A.P."/>
            <person name="Kutumbaka K."/>
            <person name="Werner K."/>
            <person name="Samadpour M."/>
        </authorList>
    </citation>
    <scope>NUCLEOTIDE SEQUENCE [LARGE SCALE GENOMIC DNA]</scope>
    <source>
        <strain evidence="3 5">PE</strain>
    </source>
</reference>
<protein>
    <submittedName>
        <fullName evidence="4">Flagellar protein</fullName>
    </submittedName>
</protein>
<feature type="domain" description="Type III secretion system flagellar brake protein YcgR PilZN" evidence="2">
    <location>
        <begin position="8"/>
        <end position="87"/>
    </location>
</feature>
<reference evidence="4 6" key="1">
    <citation type="submission" date="2016-12" db="EMBL/GenBank/DDBJ databases">
        <title>Clostridium tepidum sp. nov., a close relative of Clostridium sporogenes and Clostridium botulinum Group I.</title>
        <authorList>
            <person name="Dobritsa A.P."/>
            <person name="Kutumbaka K.K."/>
            <person name="Werner K."/>
            <person name="Wiedmann M."/>
            <person name="Asmus A."/>
            <person name="Samadpour M."/>
        </authorList>
    </citation>
    <scope>NUCLEOTIDE SEQUENCE [LARGE SCALE GENOMIC DNA]</scope>
    <source>
        <strain evidence="4 6">IEH 97212</strain>
    </source>
</reference>